<reference evidence="3 4" key="1">
    <citation type="journal article" date="2018" name="Sci. Rep.">
        <title>Comparative genomics provides insights into the lifestyle and reveals functional heterogeneity of dark septate endophytic fungi.</title>
        <authorList>
            <person name="Knapp D.G."/>
            <person name="Nemeth J.B."/>
            <person name="Barry K."/>
            <person name="Hainaut M."/>
            <person name="Henrissat B."/>
            <person name="Johnson J."/>
            <person name="Kuo A."/>
            <person name="Lim J.H.P."/>
            <person name="Lipzen A."/>
            <person name="Nolan M."/>
            <person name="Ohm R.A."/>
            <person name="Tamas L."/>
            <person name="Grigoriev I.V."/>
            <person name="Spatafora J.W."/>
            <person name="Nagy L.G."/>
            <person name="Kovacs G.M."/>
        </authorList>
    </citation>
    <scope>NUCLEOTIDE SEQUENCE [LARGE SCALE GENOMIC DNA]</scope>
    <source>
        <strain evidence="3 4">DSE2036</strain>
    </source>
</reference>
<feature type="domain" description="FAD-binding FR-type" evidence="2">
    <location>
        <begin position="1"/>
        <end position="115"/>
    </location>
</feature>
<dbReference type="InterPro" id="IPR013112">
    <property type="entry name" value="FAD-bd_8"/>
</dbReference>
<dbReference type="OrthoDB" id="4494341at2759"/>
<accession>A0A2V1DBF9</accession>
<dbReference type="EMBL" id="KZ805497">
    <property type="protein sequence ID" value="PVH95422.1"/>
    <property type="molecule type" value="Genomic_DNA"/>
</dbReference>
<keyword evidence="4" id="KW-1185">Reference proteome</keyword>
<proteinExistence type="predicted"/>
<name>A0A2V1DBF9_9PLEO</name>
<evidence type="ECO:0000259" key="2">
    <source>
        <dbReference type="PROSITE" id="PS51384"/>
    </source>
</evidence>
<dbReference type="InterPro" id="IPR039261">
    <property type="entry name" value="FNR_nucleotide-bd"/>
</dbReference>
<dbReference type="Gene3D" id="3.40.50.80">
    <property type="entry name" value="Nucleotide-binding domain of ferredoxin-NADP reductase (FNR) module"/>
    <property type="match status" value="1"/>
</dbReference>
<dbReference type="GO" id="GO:0006826">
    <property type="term" value="P:iron ion transport"/>
    <property type="evidence" value="ECO:0007669"/>
    <property type="project" value="TreeGrafter"/>
</dbReference>
<dbReference type="PANTHER" id="PTHR32361">
    <property type="entry name" value="FERRIC/CUPRIC REDUCTASE TRANSMEMBRANE COMPONENT"/>
    <property type="match status" value="1"/>
</dbReference>
<evidence type="ECO:0000313" key="3">
    <source>
        <dbReference type="EMBL" id="PVH95422.1"/>
    </source>
</evidence>
<dbReference type="GO" id="GO:0005886">
    <property type="term" value="C:plasma membrane"/>
    <property type="evidence" value="ECO:0007669"/>
    <property type="project" value="TreeGrafter"/>
</dbReference>
<evidence type="ECO:0000256" key="1">
    <source>
        <dbReference type="ARBA" id="ARBA00022448"/>
    </source>
</evidence>
<dbReference type="PANTHER" id="PTHR32361:SF26">
    <property type="entry name" value="FAD-BINDING 8 DOMAIN-CONTAINING PROTEIN-RELATED"/>
    <property type="match status" value="1"/>
</dbReference>
<dbReference type="SUPFAM" id="SSF52343">
    <property type="entry name" value="Ferredoxin reductase-like, C-terminal NADP-linked domain"/>
    <property type="match status" value="1"/>
</dbReference>
<dbReference type="InterPro" id="IPR051410">
    <property type="entry name" value="Ferric/Cupric_Reductase"/>
</dbReference>
<sequence>MGSGPPCNASLEQFNDEVVQVKVRLKRPINVESGQYVYLSIPDLKHHGIGIFQWHPYMVAWSFTNEETAQMTIVLLVQIRRGFTRDLGLVQRNVGKKSKKMNAIIDGPYGSSDLRIIGDYDKVLFMADGIGIAAHLLSIRSLLLAHNDRTARVRRMSLVWLLESKEQTKWGLDFLHRLHDLDTLQILNVYLLLPDEDEGASEGKATVFETGKDRIYPDTSKLDIDFWIREEWKAEAGEARCQALSKHLEGLSSQISMEKNQLAAAWYSAYQRSQVEIGQIKAALARNKVNWEYEHLRQRHVIASLERENKKLTAIVASRGESAPEPASEPMSESASVYDCATTLINMADREE</sequence>
<dbReference type="GO" id="GO:0015677">
    <property type="term" value="P:copper ion import"/>
    <property type="evidence" value="ECO:0007669"/>
    <property type="project" value="TreeGrafter"/>
</dbReference>
<dbReference type="Proteomes" id="UP000244855">
    <property type="component" value="Unassembled WGS sequence"/>
</dbReference>
<dbReference type="GO" id="GO:0000293">
    <property type="term" value="F:ferric-chelate reductase activity"/>
    <property type="evidence" value="ECO:0007669"/>
    <property type="project" value="TreeGrafter"/>
</dbReference>
<keyword evidence="1" id="KW-0813">Transport</keyword>
<dbReference type="CDD" id="cd06186">
    <property type="entry name" value="NOX_Duox_like_FAD_NADP"/>
    <property type="match status" value="1"/>
</dbReference>
<dbReference type="Pfam" id="PF08022">
    <property type="entry name" value="FAD_binding_8"/>
    <property type="match status" value="1"/>
</dbReference>
<protein>
    <recommendedName>
        <fullName evidence="2">FAD-binding FR-type domain-containing protein</fullName>
    </recommendedName>
</protein>
<dbReference type="PROSITE" id="PS51384">
    <property type="entry name" value="FAD_FR"/>
    <property type="match status" value="1"/>
</dbReference>
<dbReference type="AlphaFoldDB" id="A0A2V1DBF9"/>
<dbReference type="InterPro" id="IPR017927">
    <property type="entry name" value="FAD-bd_FR_type"/>
</dbReference>
<dbReference type="STRING" id="97972.A0A2V1DBF9"/>
<dbReference type="GO" id="GO:0006879">
    <property type="term" value="P:intracellular iron ion homeostasis"/>
    <property type="evidence" value="ECO:0007669"/>
    <property type="project" value="TreeGrafter"/>
</dbReference>
<organism evidence="3 4">
    <name type="scientific">Periconia macrospinosa</name>
    <dbReference type="NCBI Taxonomy" id="97972"/>
    <lineage>
        <taxon>Eukaryota</taxon>
        <taxon>Fungi</taxon>
        <taxon>Dikarya</taxon>
        <taxon>Ascomycota</taxon>
        <taxon>Pezizomycotina</taxon>
        <taxon>Dothideomycetes</taxon>
        <taxon>Pleosporomycetidae</taxon>
        <taxon>Pleosporales</taxon>
        <taxon>Massarineae</taxon>
        <taxon>Periconiaceae</taxon>
        <taxon>Periconia</taxon>
    </lineage>
</organism>
<evidence type="ECO:0000313" key="4">
    <source>
        <dbReference type="Proteomes" id="UP000244855"/>
    </source>
</evidence>
<gene>
    <name evidence="3" type="ORF">DM02DRAFT_660175</name>
</gene>